<organism evidence="2 3">
    <name type="scientific">Parazoarcus communis</name>
    <dbReference type="NCBI Taxonomy" id="41977"/>
    <lineage>
        <taxon>Bacteria</taxon>
        <taxon>Pseudomonadati</taxon>
        <taxon>Pseudomonadota</taxon>
        <taxon>Betaproteobacteria</taxon>
        <taxon>Rhodocyclales</taxon>
        <taxon>Zoogloeaceae</taxon>
        <taxon>Parazoarcus</taxon>
    </lineage>
</organism>
<dbReference type="InterPro" id="IPR042268">
    <property type="entry name" value="BamC_C"/>
</dbReference>
<gene>
    <name evidence="2" type="ORF">CEW83_00850</name>
</gene>
<evidence type="ECO:0008006" key="4">
    <source>
        <dbReference type="Google" id="ProtNLM"/>
    </source>
</evidence>
<keyword evidence="1" id="KW-0732">Signal</keyword>
<dbReference type="Pfam" id="PF06804">
    <property type="entry name" value="Lipoprotein_18"/>
    <property type="match status" value="1"/>
</dbReference>
<accession>A0A2U8GKA8</accession>
<reference evidence="2 3" key="1">
    <citation type="submission" date="2017-06" db="EMBL/GenBank/DDBJ databases">
        <title>Azoarcus.</title>
        <authorList>
            <person name="Woo J.-H."/>
            <person name="Kim H.-S."/>
        </authorList>
    </citation>
    <scope>NUCLEOTIDE SEQUENCE [LARGE SCALE GENOMIC DNA]</scope>
    <source>
        <strain evidence="2 3">TSPY31</strain>
    </source>
</reference>
<sequence length="380" mass="42270">MNRSLRTNASLLALSLLLAGCSSSLLESKRIDYKSAKNNQIAPLEIPPDLTAPTRDDRFAVPDVAPRGVATFSAYNADRAGQSGVRASNDVMPVPDRMRIERAGSQRWLVLPGNAADLWPQIRNFWLELGFILNVDSPEIGVLETDWAEDRAKIPQDFLRSTLGKVIDGLYSTPERDKFRTRLEEGKEPGTVEIYISHRGMMEIYPTEAKDSTIWQPRPADPELEAEMLRRLMISLGADEARAQAALAVAPVAERAKMATVDGQMNLQVQEPFDRAWRRVGLALDRIGFTVEDRDRAQGLYFVRYVDPDADSRSGKDEGFFSKLAFWRSSDKPAVGGSEYKLRVQGQAEGSTVTVLTKEGAVDKSATAKRMLGLLQQELR</sequence>
<evidence type="ECO:0000256" key="1">
    <source>
        <dbReference type="SAM" id="SignalP"/>
    </source>
</evidence>
<dbReference type="Gene3D" id="3.30.310.170">
    <property type="entry name" value="Outer membrane protein assembly factor BamC"/>
    <property type="match status" value="1"/>
</dbReference>
<proteinExistence type="predicted"/>
<dbReference type="KEGG" id="acom:CEW83_00850"/>
<keyword evidence="3" id="KW-1185">Reference proteome</keyword>
<dbReference type="PROSITE" id="PS51257">
    <property type="entry name" value="PROKAR_LIPOPROTEIN"/>
    <property type="match status" value="1"/>
</dbReference>
<evidence type="ECO:0000313" key="2">
    <source>
        <dbReference type="EMBL" id="AWI73947.1"/>
    </source>
</evidence>
<dbReference type="AlphaFoldDB" id="A0A2U8GKA8"/>
<feature type="signal peptide" evidence="1">
    <location>
        <begin position="1"/>
        <end position="26"/>
    </location>
</feature>
<feature type="chain" id="PRO_5016036408" description="Outer membrane protein assembly factor BamC" evidence="1">
    <location>
        <begin position="27"/>
        <end position="380"/>
    </location>
</feature>
<protein>
    <recommendedName>
        <fullName evidence="4">Outer membrane protein assembly factor BamC</fullName>
    </recommendedName>
</protein>
<evidence type="ECO:0000313" key="3">
    <source>
        <dbReference type="Proteomes" id="UP000244930"/>
    </source>
</evidence>
<dbReference type="InterPro" id="IPR010653">
    <property type="entry name" value="NlpB/DapX"/>
</dbReference>
<name>A0A2U8GKA8_9RHOO</name>
<dbReference type="EMBL" id="CP022187">
    <property type="protein sequence ID" value="AWI73947.1"/>
    <property type="molecule type" value="Genomic_DNA"/>
</dbReference>
<dbReference type="RefSeq" id="WP_108947655.1">
    <property type="nucleotide sequence ID" value="NZ_CP022187.1"/>
</dbReference>
<dbReference type="Proteomes" id="UP000244930">
    <property type="component" value="Chromosome"/>
</dbReference>